<evidence type="ECO:0000313" key="10">
    <source>
        <dbReference type="EMBL" id="TVM16673.1"/>
    </source>
</evidence>
<dbReference type="PANTHER" id="PTHR12726:SF0">
    <property type="entry name" value="CERAMIDE GLUCOSYLTRANSFERASE"/>
    <property type="match status" value="1"/>
</dbReference>
<sequence length="399" mass="43089">MITISLCLLVLALLLLGAIALLGRSHVLMANHGPRPADHPAFASLDGRWPPIGLVIPMHGDRPTMREAVASMLDQDYPELTVVLVTAEEDDPATNIARGHAASRGNVHHVIAGEAETNAQKLHNQLAGIALLEELDSPPEILAFSDSTHLAPQGHLRELILPLVKADAFAVTGYHRVAPQDIRLTTLMYAFAVLGLHLMQGIPLLSQSWGGAMALARRTYHQHGVGELWRTNIVDDVSLTVLANKLGRRVTNASRACLVSPARDTTLDFWIAWLTRQVLYLRFCMPGTWLAAALGFLLLAAPPFIAVGLVIASLVGLVCSGAGFAGVGFLVIGGTLILSTRSLIPENPPILRWLMAGAATLVLAAWCYLRTWTARRMVWGIKAYAVGRGGKVKRVETIR</sequence>
<keyword evidence="5 10" id="KW-0808">Transferase</keyword>
<evidence type="ECO:0000256" key="7">
    <source>
        <dbReference type="ARBA" id="ARBA00022989"/>
    </source>
</evidence>
<dbReference type="Gene3D" id="3.90.550.10">
    <property type="entry name" value="Spore Coat Polysaccharide Biosynthesis Protein SpsA, Chain A"/>
    <property type="match status" value="1"/>
</dbReference>
<dbReference type="GO" id="GO:0016020">
    <property type="term" value="C:membrane"/>
    <property type="evidence" value="ECO:0007669"/>
    <property type="project" value="UniProtKB-SubCell"/>
</dbReference>
<accession>A0A7M3MDI9</accession>
<proteinExistence type="predicted"/>
<keyword evidence="8 9" id="KW-0472">Membrane</keyword>
<evidence type="ECO:0000256" key="9">
    <source>
        <dbReference type="SAM" id="Phobius"/>
    </source>
</evidence>
<keyword evidence="7 9" id="KW-1133">Transmembrane helix</keyword>
<comment type="subcellular location">
    <subcellularLocation>
        <location evidence="1">Membrane</location>
        <topology evidence="1">Multi-pass membrane protein</topology>
    </subcellularLocation>
</comment>
<reference evidence="10 11" key="1">
    <citation type="submission" date="2018-06" db="EMBL/GenBank/DDBJ databases">
        <title>Complete genome of Desulfovibrio indonesiensis P37SLT.</title>
        <authorList>
            <person name="Crispim J.S."/>
            <person name="Vidigal P.M.P."/>
            <person name="Silva L.C.F."/>
            <person name="Laguardia C.N."/>
            <person name="Araujo L.C."/>
            <person name="Dias R.S."/>
            <person name="Sousa M.P."/>
            <person name="Paula S.O."/>
            <person name="Silva C."/>
        </authorList>
    </citation>
    <scope>NUCLEOTIDE SEQUENCE [LARGE SCALE GENOMIC DNA]</scope>
    <source>
        <strain evidence="10 11">P37SLT</strain>
    </source>
</reference>
<evidence type="ECO:0000256" key="3">
    <source>
        <dbReference type="ARBA" id="ARBA00004991"/>
    </source>
</evidence>
<dbReference type="InterPro" id="IPR025993">
    <property type="entry name" value="Ceramide_glucosylTrfase"/>
</dbReference>
<dbReference type="GO" id="GO:0008120">
    <property type="term" value="F:ceramide glucosyltransferase activity"/>
    <property type="evidence" value="ECO:0007669"/>
    <property type="project" value="TreeGrafter"/>
</dbReference>
<keyword evidence="4" id="KW-0328">Glycosyltransferase</keyword>
<evidence type="ECO:0000256" key="4">
    <source>
        <dbReference type="ARBA" id="ARBA00022676"/>
    </source>
</evidence>
<dbReference type="SUPFAM" id="SSF53448">
    <property type="entry name" value="Nucleotide-diphospho-sugar transferases"/>
    <property type="match status" value="1"/>
</dbReference>
<dbReference type="EMBL" id="QMIE01000010">
    <property type="protein sequence ID" value="TVM16673.1"/>
    <property type="molecule type" value="Genomic_DNA"/>
</dbReference>
<feature type="transmembrane region" description="Helical" evidence="9">
    <location>
        <begin position="322"/>
        <end position="344"/>
    </location>
</feature>
<evidence type="ECO:0000256" key="8">
    <source>
        <dbReference type="ARBA" id="ARBA00023136"/>
    </source>
</evidence>
<feature type="transmembrane region" description="Helical" evidence="9">
    <location>
        <begin position="350"/>
        <end position="369"/>
    </location>
</feature>
<comment type="caution">
    <text evidence="10">The sequence shown here is derived from an EMBL/GenBank/DDBJ whole genome shotgun (WGS) entry which is preliminary data.</text>
</comment>
<keyword evidence="6 9" id="KW-0812">Transmembrane</keyword>
<dbReference type="AlphaFoldDB" id="A0A7M3MDI9"/>
<protein>
    <submittedName>
        <fullName evidence="10">Glycosyl transferase</fullName>
    </submittedName>
</protein>
<keyword evidence="11" id="KW-1185">Reference proteome</keyword>
<dbReference type="InterPro" id="IPR029044">
    <property type="entry name" value="Nucleotide-diphossugar_trans"/>
</dbReference>
<dbReference type="Proteomes" id="UP000448292">
    <property type="component" value="Unassembled WGS sequence"/>
</dbReference>
<dbReference type="RefSeq" id="WP_144303425.1">
    <property type="nucleotide sequence ID" value="NZ_QMIE01000010.1"/>
</dbReference>
<name>A0A7M3MDI9_9BACT</name>
<gene>
    <name evidence="10" type="ORF">DPQ33_11815</name>
</gene>
<comment type="pathway">
    <text evidence="3">Sphingolipid metabolism.</text>
</comment>
<dbReference type="OrthoDB" id="128106at2"/>
<organism evidence="10 11">
    <name type="scientific">Oceanidesulfovibrio indonesiensis</name>
    <dbReference type="NCBI Taxonomy" id="54767"/>
    <lineage>
        <taxon>Bacteria</taxon>
        <taxon>Pseudomonadati</taxon>
        <taxon>Thermodesulfobacteriota</taxon>
        <taxon>Desulfovibrionia</taxon>
        <taxon>Desulfovibrionales</taxon>
        <taxon>Desulfovibrionaceae</taxon>
        <taxon>Oceanidesulfovibrio</taxon>
    </lineage>
</organism>
<dbReference type="Pfam" id="PF13641">
    <property type="entry name" value="Glyco_tranf_2_3"/>
    <property type="match status" value="1"/>
</dbReference>
<evidence type="ECO:0000313" key="11">
    <source>
        <dbReference type="Proteomes" id="UP000448292"/>
    </source>
</evidence>
<evidence type="ECO:0000256" key="2">
    <source>
        <dbReference type="ARBA" id="ARBA00004760"/>
    </source>
</evidence>
<evidence type="ECO:0000256" key="6">
    <source>
        <dbReference type="ARBA" id="ARBA00022692"/>
    </source>
</evidence>
<evidence type="ECO:0000256" key="1">
    <source>
        <dbReference type="ARBA" id="ARBA00004141"/>
    </source>
</evidence>
<dbReference type="PANTHER" id="PTHR12726">
    <property type="entry name" value="CERAMIDE GLUCOSYLTRANSFERASE"/>
    <property type="match status" value="1"/>
</dbReference>
<dbReference type="GO" id="GO:0006679">
    <property type="term" value="P:glucosylceramide biosynthetic process"/>
    <property type="evidence" value="ECO:0007669"/>
    <property type="project" value="TreeGrafter"/>
</dbReference>
<feature type="transmembrane region" description="Helical" evidence="9">
    <location>
        <begin position="289"/>
        <end position="315"/>
    </location>
</feature>
<comment type="pathway">
    <text evidence="2">Lipid metabolism; sphingolipid metabolism.</text>
</comment>
<evidence type="ECO:0000256" key="5">
    <source>
        <dbReference type="ARBA" id="ARBA00022679"/>
    </source>
</evidence>